<feature type="compositionally biased region" description="Basic residues" evidence="1">
    <location>
        <begin position="15"/>
        <end position="24"/>
    </location>
</feature>
<protein>
    <submittedName>
        <fullName evidence="2">Putative ovule protein</fullName>
    </submittedName>
</protein>
<reference evidence="2" key="1">
    <citation type="submission" date="2015-12" db="EMBL/GenBank/DDBJ databases">
        <title>Gene expression during late stages of embryo sac development: a critical building block for successful pollen-pistil interactions.</title>
        <authorList>
            <person name="Liu Y."/>
            <person name="Joly V."/>
            <person name="Sabar M."/>
            <person name="Matton D.P."/>
        </authorList>
    </citation>
    <scope>NUCLEOTIDE SEQUENCE</scope>
</reference>
<organism evidence="2">
    <name type="scientific">Solanum chacoense</name>
    <name type="common">Chaco potato</name>
    <dbReference type="NCBI Taxonomy" id="4108"/>
    <lineage>
        <taxon>Eukaryota</taxon>
        <taxon>Viridiplantae</taxon>
        <taxon>Streptophyta</taxon>
        <taxon>Embryophyta</taxon>
        <taxon>Tracheophyta</taxon>
        <taxon>Spermatophyta</taxon>
        <taxon>Magnoliopsida</taxon>
        <taxon>eudicotyledons</taxon>
        <taxon>Gunneridae</taxon>
        <taxon>Pentapetalae</taxon>
        <taxon>asterids</taxon>
        <taxon>lamiids</taxon>
        <taxon>Solanales</taxon>
        <taxon>Solanaceae</taxon>
        <taxon>Solanoideae</taxon>
        <taxon>Solaneae</taxon>
        <taxon>Solanum</taxon>
    </lineage>
</organism>
<sequence>MAKFPDKTIGVGGDRRRRGVGGKSRRRIQTILGWGGFGCRDLREKKEESEMESTIYYTATRQRPLTH</sequence>
<evidence type="ECO:0000313" key="2">
    <source>
        <dbReference type="EMBL" id="JAP06287.1"/>
    </source>
</evidence>
<name>A0A0V0GE15_SOLCH</name>
<evidence type="ECO:0000256" key="1">
    <source>
        <dbReference type="SAM" id="MobiDB-lite"/>
    </source>
</evidence>
<dbReference type="EMBL" id="GEDG01041951">
    <property type="protein sequence ID" value="JAP06287.1"/>
    <property type="molecule type" value="Transcribed_RNA"/>
</dbReference>
<dbReference type="AlphaFoldDB" id="A0A0V0GE15"/>
<feature type="region of interest" description="Disordered" evidence="1">
    <location>
        <begin position="1"/>
        <end position="24"/>
    </location>
</feature>
<proteinExistence type="predicted"/>
<feature type="non-terminal residue" evidence="2">
    <location>
        <position position="67"/>
    </location>
</feature>
<accession>A0A0V0GE15</accession>